<keyword evidence="2" id="KW-1185">Reference proteome</keyword>
<reference evidence="2" key="1">
    <citation type="journal article" date="2019" name="Int. J. Syst. Evol. Microbiol.">
        <title>The Global Catalogue of Microorganisms (GCM) 10K type strain sequencing project: providing services to taxonomists for standard genome sequencing and annotation.</title>
        <authorList>
            <consortium name="The Broad Institute Genomics Platform"/>
            <consortium name="The Broad Institute Genome Sequencing Center for Infectious Disease"/>
            <person name="Wu L."/>
            <person name="Ma J."/>
        </authorList>
    </citation>
    <scope>NUCLEOTIDE SEQUENCE [LARGE SCALE GENOMIC DNA]</scope>
    <source>
        <strain evidence="2">CGMCC 1.16275</strain>
    </source>
</reference>
<sequence length="149" mass="15354">MTAPAALARLAAGTPDPADLEALAAAARAALAGDVAEAKDALAAIGLLTSRGRQPAPAVAARERRDELIRALAARQAAKTPTARAVAAAERLRRYAAAGWTRDRHRLTCPHAIGSEGELLFEIFTACTGRVPQSARQIINIVGGGDGAE</sequence>
<protein>
    <recommendedName>
        <fullName evidence="3">HNH endonuclease</fullName>
    </recommendedName>
</protein>
<name>A0ABW2KVD0_9PROT</name>
<dbReference type="EMBL" id="JBHTCM010000008">
    <property type="protein sequence ID" value="MFC7332925.1"/>
    <property type="molecule type" value="Genomic_DNA"/>
</dbReference>
<comment type="caution">
    <text evidence="1">The sequence shown here is derived from an EMBL/GenBank/DDBJ whole genome shotgun (WGS) entry which is preliminary data.</text>
</comment>
<dbReference type="RefSeq" id="WP_377357693.1">
    <property type="nucleotide sequence ID" value="NZ_JBHTCM010000008.1"/>
</dbReference>
<evidence type="ECO:0000313" key="1">
    <source>
        <dbReference type="EMBL" id="MFC7332925.1"/>
    </source>
</evidence>
<accession>A0ABW2KVD0</accession>
<evidence type="ECO:0008006" key="3">
    <source>
        <dbReference type="Google" id="ProtNLM"/>
    </source>
</evidence>
<proteinExistence type="predicted"/>
<gene>
    <name evidence="1" type="ORF">ACFQPS_07095</name>
</gene>
<dbReference type="Proteomes" id="UP001596456">
    <property type="component" value="Unassembled WGS sequence"/>
</dbReference>
<evidence type="ECO:0000313" key="2">
    <source>
        <dbReference type="Proteomes" id="UP001596456"/>
    </source>
</evidence>
<organism evidence="1 2">
    <name type="scientific">Rhodocista pekingensis</name>
    <dbReference type="NCBI Taxonomy" id="201185"/>
    <lineage>
        <taxon>Bacteria</taxon>
        <taxon>Pseudomonadati</taxon>
        <taxon>Pseudomonadota</taxon>
        <taxon>Alphaproteobacteria</taxon>
        <taxon>Rhodospirillales</taxon>
        <taxon>Azospirillaceae</taxon>
        <taxon>Rhodocista</taxon>
    </lineage>
</organism>